<comment type="caution">
    <text evidence="11">The sequence shown here is derived from an EMBL/GenBank/DDBJ whole genome shotgun (WGS) entry which is preliminary data.</text>
</comment>
<dbReference type="PIRSF" id="PIRSF037714">
    <property type="entry name" value="TolR"/>
    <property type="match status" value="1"/>
</dbReference>
<evidence type="ECO:0000256" key="2">
    <source>
        <dbReference type="ARBA" id="ARBA00022475"/>
    </source>
</evidence>
<keyword evidence="4 8" id="KW-1133">Transmembrane helix</keyword>
<feature type="chain" id="PRO_5018261846" evidence="9">
    <location>
        <begin position="25"/>
        <end position="457"/>
    </location>
</feature>
<evidence type="ECO:0000256" key="6">
    <source>
        <dbReference type="RuleBase" id="RU004057"/>
    </source>
</evidence>
<dbReference type="InterPro" id="IPR002898">
    <property type="entry name" value="MotA_ExbB_proton_chnl"/>
</dbReference>
<evidence type="ECO:0000256" key="7">
    <source>
        <dbReference type="SAM" id="Coils"/>
    </source>
</evidence>
<comment type="subcellular location">
    <subcellularLocation>
        <location evidence="1">Cell membrane</location>
        <topology evidence="1">Multi-pass membrane protein</topology>
    </subcellularLocation>
    <subcellularLocation>
        <location evidence="6">Membrane</location>
        <topology evidence="6">Multi-pass membrane protein</topology>
    </subcellularLocation>
</comment>
<evidence type="ECO:0000256" key="5">
    <source>
        <dbReference type="ARBA" id="ARBA00023136"/>
    </source>
</evidence>
<dbReference type="PANTHER" id="PTHR30625:SF11">
    <property type="entry name" value="MOTA_TOLQ_EXBB PROTON CHANNEL DOMAIN-CONTAINING PROTEIN"/>
    <property type="match status" value="1"/>
</dbReference>
<feature type="coiled-coil region" evidence="7">
    <location>
        <begin position="60"/>
        <end position="87"/>
    </location>
</feature>
<dbReference type="Pfam" id="PF01618">
    <property type="entry name" value="MotA_ExbB"/>
    <property type="match status" value="1"/>
</dbReference>
<keyword evidence="6" id="KW-0813">Transport</keyword>
<keyword evidence="6" id="KW-0653">Protein transport</keyword>
<dbReference type="InterPro" id="IPR050790">
    <property type="entry name" value="ExbB/TolQ_transport"/>
</dbReference>
<evidence type="ECO:0000259" key="10">
    <source>
        <dbReference type="Pfam" id="PF01618"/>
    </source>
</evidence>
<evidence type="ECO:0000256" key="8">
    <source>
        <dbReference type="SAM" id="Phobius"/>
    </source>
</evidence>
<evidence type="ECO:0000256" key="9">
    <source>
        <dbReference type="SAM" id="SignalP"/>
    </source>
</evidence>
<dbReference type="PANTHER" id="PTHR30625">
    <property type="entry name" value="PROTEIN TOLQ"/>
    <property type="match status" value="1"/>
</dbReference>
<organism evidence="11">
    <name type="scientific">Escherichia coli</name>
    <dbReference type="NCBI Taxonomy" id="562"/>
    <lineage>
        <taxon>Bacteria</taxon>
        <taxon>Pseudomonadati</taxon>
        <taxon>Pseudomonadota</taxon>
        <taxon>Gammaproteobacteria</taxon>
        <taxon>Enterobacterales</taxon>
        <taxon>Enterobacteriaceae</taxon>
        <taxon>Escherichia</taxon>
    </lineage>
</organism>
<comment type="similarity">
    <text evidence="6">Belongs to the exbB/tolQ family.</text>
</comment>
<dbReference type="GO" id="GO:0005886">
    <property type="term" value="C:plasma membrane"/>
    <property type="evidence" value="ECO:0007669"/>
    <property type="project" value="UniProtKB-SubCell"/>
</dbReference>
<evidence type="ECO:0000256" key="4">
    <source>
        <dbReference type="ARBA" id="ARBA00022989"/>
    </source>
</evidence>
<accession>A0A3L0W3V1</accession>
<dbReference type="GO" id="GO:0017038">
    <property type="term" value="P:protein import"/>
    <property type="evidence" value="ECO:0007669"/>
    <property type="project" value="TreeGrafter"/>
</dbReference>
<dbReference type="AlphaFoldDB" id="A0A3L0W3V1"/>
<evidence type="ECO:0000256" key="1">
    <source>
        <dbReference type="ARBA" id="ARBA00004651"/>
    </source>
</evidence>
<keyword evidence="3 8" id="KW-0812">Transmembrane</keyword>
<keyword evidence="7" id="KW-0175">Coiled coil</keyword>
<dbReference type="InterPro" id="IPR017270">
    <property type="entry name" value="MotA/TolQ/ExbB-rel"/>
</dbReference>
<keyword evidence="5 8" id="KW-0472">Membrane</keyword>
<protein>
    <submittedName>
        <fullName evidence="11">MotA/TolQ/ExbB proton channel family protein</fullName>
    </submittedName>
</protein>
<sequence>MKGIKLAIASLIAGATLFTLPVTAAEKPVDLNALLNQVKASSLSESQLNKEREARFLADKNQQTALLAKAKAELAAETAKGEQLKTTFDANDKQLTELTDTLRQRSGNMGEMFGVVRQFAGEFKGIFHASPMRILHPEQSELLTKLAESKELPSSEELEAFWTATLSRMVDGGKVSHIPATVVYGEGNQADKTVTQIGEFNTVLEGKYLNFVPETGKFEQLSRQPDSKITSPIADFEQGGDGLKPIYIDPSRGVILSLLVQSPTLGERIDQGGAVGYVILALGAIGVLIALFCGARLSLIGGAMRKQLKSDKVIKGNPLADMLTAYETHRGDNIEDLESKLDEIILRNVPKLEKGVGIIKLIASVAPLLGLLGTVVGMIATFQAITLFGTGDPKLMAGGISEALVTTMQGLVVAVPMLFLYTLVQTQSRRLIQILEEQSAGFVARYQESLHASKAAA</sequence>
<evidence type="ECO:0000313" key="11">
    <source>
        <dbReference type="EMBL" id="MHO03695.1"/>
    </source>
</evidence>
<feature type="domain" description="MotA/TolQ/ExbB proton channel" evidence="10">
    <location>
        <begin position="327"/>
        <end position="436"/>
    </location>
</feature>
<feature type="transmembrane region" description="Helical" evidence="8">
    <location>
        <begin position="405"/>
        <end position="424"/>
    </location>
</feature>
<feature type="transmembrane region" description="Helical" evidence="8">
    <location>
        <begin position="274"/>
        <end position="299"/>
    </location>
</feature>
<dbReference type="EMBL" id="RNRV01000005">
    <property type="protein sequence ID" value="MHO03695.1"/>
    <property type="molecule type" value="Genomic_DNA"/>
</dbReference>
<name>A0A3L0W3V1_ECOLX</name>
<gene>
    <name evidence="11" type="ORF">D9F05_04815</name>
</gene>
<evidence type="ECO:0000256" key="3">
    <source>
        <dbReference type="ARBA" id="ARBA00022692"/>
    </source>
</evidence>
<proteinExistence type="inferred from homology"/>
<keyword evidence="2" id="KW-1003">Cell membrane</keyword>
<feature type="transmembrane region" description="Helical" evidence="8">
    <location>
        <begin position="361"/>
        <end position="385"/>
    </location>
</feature>
<reference evidence="11" key="1">
    <citation type="submission" date="2018-10" db="EMBL/GenBank/DDBJ databases">
        <authorList>
            <consortium name="NARMS: The National Antimicrobial Resistance Monitoring System"/>
        </authorList>
    </citation>
    <scope>NUCLEOTIDE SEQUENCE [LARGE SCALE GENOMIC DNA]</scope>
    <source>
        <strain evidence="11">CVM N17EC0388</strain>
    </source>
</reference>
<feature type="signal peptide" evidence="9">
    <location>
        <begin position="1"/>
        <end position="24"/>
    </location>
</feature>
<keyword evidence="9" id="KW-0732">Signal</keyword>